<evidence type="ECO:0000313" key="2">
    <source>
        <dbReference type="Proteomes" id="UP000469545"/>
    </source>
</evidence>
<sequence>QDPDLDPPGEPADAAARLWARTTEAYDRTVAAGSRARLESTVGLLRGLAVTGGGGLEAAREHRMTAVQAAEETGDAELTARVIGAYDVPANWTRGD</sequence>
<dbReference type="EMBL" id="JAAGMB010000597">
    <property type="protein sequence ID" value="NEB20169.1"/>
    <property type="molecule type" value="Genomic_DNA"/>
</dbReference>
<name>A0A6N9UUV5_9ACTN</name>
<protein>
    <submittedName>
        <fullName evidence="1">SARP family transcriptional regulator</fullName>
    </submittedName>
</protein>
<dbReference type="Proteomes" id="UP000469545">
    <property type="component" value="Unassembled WGS sequence"/>
</dbReference>
<feature type="non-terminal residue" evidence="1">
    <location>
        <position position="1"/>
    </location>
</feature>
<dbReference type="AlphaFoldDB" id="A0A6N9UUV5"/>
<comment type="caution">
    <text evidence="1">The sequence shown here is derived from an EMBL/GenBank/DDBJ whole genome shotgun (WGS) entry which is preliminary data.</text>
</comment>
<gene>
    <name evidence="1" type="ORF">G3I46_27365</name>
</gene>
<evidence type="ECO:0000313" key="1">
    <source>
        <dbReference type="EMBL" id="NEB20169.1"/>
    </source>
</evidence>
<keyword evidence="2" id="KW-1185">Reference proteome</keyword>
<proteinExistence type="predicted"/>
<organism evidence="1 2">
    <name type="scientific">Streptomyces coelicoflavus</name>
    <dbReference type="NCBI Taxonomy" id="285562"/>
    <lineage>
        <taxon>Bacteria</taxon>
        <taxon>Bacillati</taxon>
        <taxon>Actinomycetota</taxon>
        <taxon>Actinomycetes</taxon>
        <taxon>Kitasatosporales</taxon>
        <taxon>Streptomycetaceae</taxon>
        <taxon>Streptomyces</taxon>
    </lineage>
</organism>
<feature type="non-terminal residue" evidence="1">
    <location>
        <position position="96"/>
    </location>
</feature>
<reference evidence="1 2" key="1">
    <citation type="submission" date="2020-01" db="EMBL/GenBank/DDBJ databases">
        <title>Insect and environment-associated Actinomycetes.</title>
        <authorList>
            <person name="Currrie C."/>
            <person name="Chevrette M."/>
            <person name="Carlson C."/>
            <person name="Stubbendieck R."/>
            <person name="Wendt-Pienkowski E."/>
        </authorList>
    </citation>
    <scope>NUCLEOTIDE SEQUENCE [LARGE SCALE GENOMIC DNA]</scope>
    <source>
        <strain evidence="1 2">SID14172</strain>
    </source>
</reference>
<accession>A0A6N9UUV5</accession>